<dbReference type="GeneID" id="77931745"/>
<sequence>MQCEQSRAEVKAKNTICGIVSGYEYVELDHEWPRHHWRDWSDAELRQTHLLPERYDQFRRARLADIQYAPCEDTKVGHRPLQEEPDKDHYFWGMKKGQCMDCGAKDVAA</sequence>
<gene>
    <name evidence="1" type="primary">54</name>
    <name evidence="1" type="ORF">PBI_AUXILIUM_54</name>
</gene>
<dbReference type="KEGG" id="vg:77931745"/>
<proteinExistence type="predicted"/>
<evidence type="ECO:0000313" key="2">
    <source>
        <dbReference type="Proteomes" id="UP000266910"/>
    </source>
</evidence>
<evidence type="ECO:0000313" key="1">
    <source>
        <dbReference type="EMBL" id="AYN55833.1"/>
    </source>
</evidence>
<name>A0A3G2KA06_9CAUD</name>
<reference evidence="1 2" key="1">
    <citation type="submission" date="2018-09" db="EMBL/GenBank/DDBJ databases">
        <authorList>
            <person name="Rimple P.A."/>
            <person name="Stoner T.H."/>
            <person name="Garlena R.A."/>
            <person name="Russell D.A."/>
            <person name="Pope W.H."/>
            <person name="Jacobs-Sera D."/>
            <person name="Hatfull G.F."/>
        </authorList>
    </citation>
    <scope>NUCLEOTIDE SEQUENCE [LARGE SCALE GENOMIC DNA]</scope>
</reference>
<protein>
    <submittedName>
        <fullName evidence="1">Uncharacterized protein</fullName>
    </submittedName>
</protein>
<accession>A0A3G2KA06</accession>
<dbReference type="EMBL" id="MH834598">
    <property type="protein sequence ID" value="AYN55833.1"/>
    <property type="molecule type" value="Genomic_DNA"/>
</dbReference>
<dbReference type="Proteomes" id="UP000266910">
    <property type="component" value="Genome"/>
</dbReference>
<organism evidence="1 2">
    <name type="scientific">Arthrobacter phage Auxilium</name>
    <dbReference type="NCBI Taxonomy" id="2419948"/>
    <lineage>
        <taxon>Viruses</taxon>
        <taxon>Duplodnaviria</taxon>
        <taxon>Heunggongvirae</taxon>
        <taxon>Uroviricota</taxon>
        <taxon>Caudoviricetes</taxon>
        <taxon>Richievirus</taxon>
        <taxon>Richievirus auxilium</taxon>
    </lineage>
</organism>
<keyword evidence="2" id="KW-1185">Reference proteome</keyword>
<dbReference type="RefSeq" id="YP_010655873.1">
    <property type="nucleotide sequence ID" value="NC_070832.1"/>
</dbReference>